<proteinExistence type="predicted"/>
<dbReference type="AlphaFoldDB" id="A0A914C867"/>
<protein>
    <submittedName>
        <fullName evidence="2">Spermine synthase</fullName>
    </submittedName>
</protein>
<dbReference type="Pfam" id="PF01564">
    <property type="entry name" value="Spermine_synth"/>
    <property type="match status" value="1"/>
</dbReference>
<name>A0A914C867_9BILA</name>
<accession>A0A914C867</accession>
<reference evidence="2" key="1">
    <citation type="submission" date="2022-11" db="UniProtKB">
        <authorList>
            <consortium name="WormBaseParasite"/>
        </authorList>
    </citation>
    <scope>IDENTIFICATION</scope>
</reference>
<dbReference type="WBParaSite" id="ACRNAN_Path_540.g2043.t1">
    <property type="protein sequence ID" value="ACRNAN_Path_540.g2043.t1"/>
    <property type="gene ID" value="ACRNAN_Path_540.g2043"/>
</dbReference>
<keyword evidence="1" id="KW-1185">Reference proteome</keyword>
<dbReference type="Gene3D" id="3.40.50.150">
    <property type="entry name" value="Vaccinia Virus protein VP39"/>
    <property type="match status" value="1"/>
</dbReference>
<dbReference type="InterPro" id="IPR029063">
    <property type="entry name" value="SAM-dependent_MTases_sf"/>
</dbReference>
<evidence type="ECO:0000313" key="1">
    <source>
        <dbReference type="Proteomes" id="UP000887540"/>
    </source>
</evidence>
<evidence type="ECO:0000313" key="2">
    <source>
        <dbReference type="WBParaSite" id="ACRNAN_Path_540.g2043.t1"/>
    </source>
</evidence>
<dbReference type="CDD" id="cd02440">
    <property type="entry name" value="AdoMet_MTases"/>
    <property type="match status" value="1"/>
</dbReference>
<organism evidence="1 2">
    <name type="scientific">Acrobeloides nanus</name>
    <dbReference type="NCBI Taxonomy" id="290746"/>
    <lineage>
        <taxon>Eukaryota</taxon>
        <taxon>Metazoa</taxon>
        <taxon>Ecdysozoa</taxon>
        <taxon>Nematoda</taxon>
        <taxon>Chromadorea</taxon>
        <taxon>Rhabditida</taxon>
        <taxon>Tylenchina</taxon>
        <taxon>Cephalobomorpha</taxon>
        <taxon>Cephaloboidea</taxon>
        <taxon>Cephalobidae</taxon>
        <taxon>Acrobeloides</taxon>
    </lineage>
</organism>
<sequence>MAAICILPFIKIQYDHNKRLSLKTEDPIENATALLDNEPSELEANVLQFTPDMLDGIEEFNVTLPVGLQELICYEDSCYMVIDAFWDWGKGFVPSRRLVTHSFEEAVITASEIKLESQNFTAENSKNWAIRKDTILGPYLKVMTTAPFITKTLTMEKQNPNVLLIGLGGSSINNFFSQLATEPNVTVVELMPAMKVIAKKWFGLRENEKHRVIVGDGAKFVQERSDKEHKFDVILLDACHDFPPYRSVCPVEIFQEDEIIKHIRRNLAENGTIAINVVLMGEFNDLLQDLLQKYEKHFGSCYFAHINHQLVLTCTPTKFPRMNDAEYYRRYKENVPDDLKDMLIERVHVRQDLFEASEHDKADKNEI</sequence>
<dbReference type="Proteomes" id="UP000887540">
    <property type="component" value="Unplaced"/>
</dbReference>
<dbReference type="SUPFAM" id="SSF53335">
    <property type="entry name" value="S-adenosyl-L-methionine-dependent methyltransferases"/>
    <property type="match status" value="1"/>
</dbReference>